<keyword evidence="1" id="KW-0812">Transmembrane</keyword>
<dbReference type="Pfam" id="PF07811">
    <property type="entry name" value="TadE"/>
    <property type="match status" value="1"/>
</dbReference>
<protein>
    <recommendedName>
        <fullName evidence="2">TadE-like domain-containing protein</fullName>
    </recommendedName>
</protein>
<gene>
    <name evidence="3" type="ORF">S01H4_27650</name>
</gene>
<keyword evidence="1" id="KW-0472">Membrane</keyword>
<accession>X1B2M1</accession>
<evidence type="ECO:0000259" key="2">
    <source>
        <dbReference type="Pfam" id="PF07811"/>
    </source>
</evidence>
<feature type="transmembrane region" description="Helical" evidence="1">
    <location>
        <begin position="12"/>
        <end position="38"/>
    </location>
</feature>
<dbReference type="EMBL" id="BART01013560">
    <property type="protein sequence ID" value="GAG78478.1"/>
    <property type="molecule type" value="Genomic_DNA"/>
</dbReference>
<evidence type="ECO:0000256" key="1">
    <source>
        <dbReference type="SAM" id="Phobius"/>
    </source>
</evidence>
<sequence>MFKFKTYSEKGNVFIELALVMPILILLIAGIVQFGFLLNAKIAVNSASYEAARAATLSDDPESDAINAVLAYASSTMPGWNFDERLSLKVDISGTNPGDIVQVEVTYRIPVFFSKIPPFSTIGDGYADISGSSVMRMEEKE</sequence>
<keyword evidence="1" id="KW-1133">Transmembrane helix</keyword>
<organism evidence="3">
    <name type="scientific">marine sediment metagenome</name>
    <dbReference type="NCBI Taxonomy" id="412755"/>
    <lineage>
        <taxon>unclassified sequences</taxon>
        <taxon>metagenomes</taxon>
        <taxon>ecological metagenomes</taxon>
    </lineage>
</organism>
<feature type="domain" description="TadE-like" evidence="2">
    <location>
        <begin position="13"/>
        <end position="53"/>
    </location>
</feature>
<dbReference type="InterPro" id="IPR012495">
    <property type="entry name" value="TadE-like_dom"/>
</dbReference>
<name>X1B2M1_9ZZZZ</name>
<comment type="caution">
    <text evidence="3">The sequence shown here is derived from an EMBL/GenBank/DDBJ whole genome shotgun (WGS) entry which is preliminary data.</text>
</comment>
<evidence type="ECO:0000313" key="3">
    <source>
        <dbReference type="EMBL" id="GAG78478.1"/>
    </source>
</evidence>
<proteinExistence type="predicted"/>
<reference evidence="3" key="1">
    <citation type="journal article" date="2014" name="Front. Microbiol.">
        <title>High frequency of phylogenetically diverse reductive dehalogenase-homologous genes in deep subseafloor sedimentary metagenomes.</title>
        <authorList>
            <person name="Kawai M."/>
            <person name="Futagami T."/>
            <person name="Toyoda A."/>
            <person name="Takaki Y."/>
            <person name="Nishi S."/>
            <person name="Hori S."/>
            <person name="Arai W."/>
            <person name="Tsubouchi T."/>
            <person name="Morono Y."/>
            <person name="Uchiyama I."/>
            <person name="Ito T."/>
            <person name="Fujiyama A."/>
            <person name="Inagaki F."/>
            <person name="Takami H."/>
        </authorList>
    </citation>
    <scope>NUCLEOTIDE SEQUENCE</scope>
    <source>
        <strain evidence="3">Expedition CK06-06</strain>
    </source>
</reference>
<dbReference type="AlphaFoldDB" id="X1B2M1"/>